<sequence>MRLFSETSGVSRSLASVAAMKTNRMAMSTVAGLAALTLALAGCGGSDSESGSDEAQNSPAASESAPAGPAEDDDQSAATDDDTDDQDEQDDEKKTAAQDSSGQGLSADADLAEDSPAISAEDAIKKAKEKVGGGTVHSIELDWDDKDEAWQYDVSVLDGKTDHDVDIDAETGKVVSEDTDDADDKEQAIDLNDPMTFDDALKRAQKKSDGKLVSWKLEFDDDKQEYQFDFEKGGEDTEVTVDTESKRVSVDD</sequence>
<feature type="compositionally biased region" description="Low complexity" evidence="1">
    <location>
        <begin position="42"/>
        <end position="69"/>
    </location>
</feature>
<reference evidence="4" key="1">
    <citation type="submission" date="2017-03" db="EMBL/GenBank/DDBJ databases">
        <authorList>
            <person name="Monnet C."/>
        </authorList>
    </citation>
    <scope>NUCLEOTIDE SEQUENCE [LARGE SCALE GENOMIC DNA]</scope>
    <source>
        <strain evidence="4">ATCC 49514</strain>
    </source>
</reference>
<proteinExistence type="predicted"/>
<dbReference type="EMBL" id="FXYX01000004">
    <property type="protein sequence ID" value="SMX74965.1"/>
    <property type="molecule type" value="Genomic_DNA"/>
</dbReference>
<keyword evidence="4" id="KW-1185">Reference proteome</keyword>
<evidence type="ECO:0000256" key="1">
    <source>
        <dbReference type="SAM" id="MobiDB-lite"/>
    </source>
</evidence>
<organism evidence="3 4">
    <name type="scientific">Brevibacterium iodinum ATCC 49514</name>
    <dbReference type="NCBI Taxonomy" id="1255616"/>
    <lineage>
        <taxon>Bacteria</taxon>
        <taxon>Bacillati</taxon>
        <taxon>Actinomycetota</taxon>
        <taxon>Actinomycetes</taxon>
        <taxon>Micrococcales</taxon>
        <taxon>Brevibacteriaceae</taxon>
        <taxon>Brevibacterium</taxon>
    </lineage>
</organism>
<evidence type="ECO:0000259" key="2">
    <source>
        <dbReference type="Pfam" id="PF03413"/>
    </source>
</evidence>
<evidence type="ECO:0000313" key="3">
    <source>
        <dbReference type="EMBL" id="SMX74965.1"/>
    </source>
</evidence>
<dbReference type="AlphaFoldDB" id="A0A2H1IID1"/>
<name>A0A2H1IID1_9MICO</name>
<dbReference type="Pfam" id="PF03413">
    <property type="entry name" value="PepSY"/>
    <property type="match status" value="2"/>
</dbReference>
<dbReference type="InterPro" id="IPR025711">
    <property type="entry name" value="PepSY"/>
</dbReference>
<accession>A0A2H1IID1</accession>
<evidence type="ECO:0000313" key="4">
    <source>
        <dbReference type="Proteomes" id="UP000234382"/>
    </source>
</evidence>
<dbReference type="Proteomes" id="UP000234382">
    <property type="component" value="Unassembled WGS sequence"/>
</dbReference>
<protein>
    <submittedName>
        <fullName evidence="3">Peptidase propeptide and YPEB domain-containing protein</fullName>
    </submittedName>
</protein>
<feature type="domain" description="PepSY" evidence="2">
    <location>
        <begin position="195"/>
        <end position="245"/>
    </location>
</feature>
<gene>
    <name evidence="3" type="ORF">BI49514_00982</name>
</gene>
<feature type="region of interest" description="Disordered" evidence="1">
    <location>
        <begin position="42"/>
        <end position="120"/>
    </location>
</feature>
<feature type="compositionally biased region" description="Acidic residues" evidence="1">
    <location>
        <begin position="70"/>
        <end position="90"/>
    </location>
</feature>
<dbReference type="Gene3D" id="3.10.450.40">
    <property type="match status" value="2"/>
</dbReference>
<feature type="domain" description="PepSY" evidence="2">
    <location>
        <begin position="117"/>
        <end position="176"/>
    </location>
</feature>